<dbReference type="CDD" id="cd05466">
    <property type="entry name" value="PBP2_LTTR_substrate"/>
    <property type="match status" value="1"/>
</dbReference>
<evidence type="ECO:0000256" key="2">
    <source>
        <dbReference type="ARBA" id="ARBA00023015"/>
    </source>
</evidence>
<evidence type="ECO:0000313" key="7">
    <source>
        <dbReference type="Proteomes" id="UP000051063"/>
    </source>
</evidence>
<sequence length="306" mass="34594">MNLEQLESIIEIAKTGSLTKASLNRHVTLSAISQSLSTLESELGVTLFTRSRMGAVPTAEGLGIIQKAFEIQRKLQEIQEEAQSYTNTMTGDLRLATIPGPMNLLVNAVARFKKDYPQIRPEIAEKGSQEILEDIRQNKIDIGLIIVYENLVKKNTGLVFERLLEGKMVVGVSRNSPLALQKSVTPEELRQQTFVLYNDEYVKWFVNDFAASYGPVDILFTTNNTDAIRSAVREEMAVTIGLDYSFINEPNMLYKDMVTLEIDIPKQQPVHLGWVQSEERHFSRVSSGFTKRLKYDLLNQHEVLPT</sequence>
<dbReference type="InterPro" id="IPR005119">
    <property type="entry name" value="LysR_subst-bd"/>
</dbReference>
<dbReference type="SUPFAM" id="SSF46785">
    <property type="entry name" value="Winged helix' DNA-binding domain"/>
    <property type="match status" value="1"/>
</dbReference>
<dbReference type="Proteomes" id="UP000051063">
    <property type="component" value="Unassembled WGS sequence"/>
</dbReference>
<comment type="caution">
    <text evidence="6">The sequence shown here is derived from an EMBL/GenBank/DDBJ whole genome shotgun (WGS) entry which is preliminary data.</text>
</comment>
<dbReference type="EMBL" id="LJJB01000013">
    <property type="protein sequence ID" value="KQL44777.1"/>
    <property type="molecule type" value="Genomic_DNA"/>
</dbReference>
<evidence type="ECO:0000256" key="3">
    <source>
        <dbReference type="ARBA" id="ARBA00023125"/>
    </source>
</evidence>
<keyword evidence="7" id="KW-1185">Reference proteome</keyword>
<keyword evidence="2" id="KW-0805">Transcription regulation</keyword>
<dbReference type="PANTHER" id="PTHR30419">
    <property type="entry name" value="HTH-TYPE TRANSCRIPTIONAL REGULATOR YBHD"/>
    <property type="match status" value="1"/>
</dbReference>
<reference evidence="6 7" key="1">
    <citation type="submission" date="2015-09" db="EMBL/GenBank/DDBJ databases">
        <title>Genome sequencing project for genomic taxonomy and phylogenomics of Bacillus-like bacteria.</title>
        <authorList>
            <person name="Liu B."/>
            <person name="Wang J."/>
            <person name="Zhu Y."/>
            <person name="Liu G."/>
            <person name="Chen Q."/>
            <person name="Chen Z."/>
            <person name="Lan J."/>
            <person name="Che J."/>
            <person name="Ge C."/>
            <person name="Shi H."/>
            <person name="Pan Z."/>
            <person name="Liu X."/>
        </authorList>
    </citation>
    <scope>NUCLEOTIDE SEQUENCE [LARGE SCALE GENOMIC DNA]</scope>
    <source>
        <strain evidence="6 7">DSM 8552</strain>
    </source>
</reference>
<dbReference type="SUPFAM" id="SSF53850">
    <property type="entry name" value="Periplasmic binding protein-like II"/>
    <property type="match status" value="1"/>
</dbReference>
<dbReference type="InterPro" id="IPR036390">
    <property type="entry name" value="WH_DNA-bd_sf"/>
</dbReference>
<evidence type="ECO:0000259" key="5">
    <source>
        <dbReference type="PROSITE" id="PS50931"/>
    </source>
</evidence>
<protein>
    <submittedName>
        <fullName evidence="6">LysR family transcriptional regulator</fullName>
    </submittedName>
</protein>
<proteinExistence type="inferred from homology"/>
<dbReference type="InterPro" id="IPR050950">
    <property type="entry name" value="HTH-type_LysR_regulators"/>
</dbReference>
<evidence type="ECO:0000256" key="4">
    <source>
        <dbReference type="ARBA" id="ARBA00023163"/>
    </source>
</evidence>
<dbReference type="RefSeq" id="WP_055747369.1">
    <property type="nucleotide sequence ID" value="NZ_LJJB01000013.1"/>
</dbReference>
<keyword evidence="4" id="KW-0804">Transcription</keyword>
<keyword evidence="3" id="KW-0238">DNA-binding</keyword>
<evidence type="ECO:0000256" key="1">
    <source>
        <dbReference type="ARBA" id="ARBA00009437"/>
    </source>
</evidence>
<dbReference type="InterPro" id="IPR000847">
    <property type="entry name" value="LysR_HTH_N"/>
</dbReference>
<accession>A0ABR5N2Q2</accession>
<dbReference type="Gene3D" id="1.10.10.10">
    <property type="entry name" value="Winged helix-like DNA-binding domain superfamily/Winged helix DNA-binding domain"/>
    <property type="match status" value="1"/>
</dbReference>
<evidence type="ECO:0000313" key="6">
    <source>
        <dbReference type="EMBL" id="KQL44777.1"/>
    </source>
</evidence>
<dbReference type="Gene3D" id="3.40.190.290">
    <property type="match status" value="1"/>
</dbReference>
<dbReference type="InterPro" id="IPR036388">
    <property type="entry name" value="WH-like_DNA-bd_sf"/>
</dbReference>
<organism evidence="6 7">
    <name type="scientific">Brevibacillus choshinensis</name>
    <dbReference type="NCBI Taxonomy" id="54911"/>
    <lineage>
        <taxon>Bacteria</taxon>
        <taxon>Bacillati</taxon>
        <taxon>Bacillota</taxon>
        <taxon>Bacilli</taxon>
        <taxon>Bacillales</taxon>
        <taxon>Paenibacillaceae</taxon>
        <taxon>Brevibacillus</taxon>
    </lineage>
</organism>
<dbReference type="PANTHER" id="PTHR30419:SF8">
    <property type="entry name" value="NITROGEN ASSIMILATION TRANSCRIPTIONAL ACTIVATOR-RELATED"/>
    <property type="match status" value="1"/>
</dbReference>
<dbReference type="Pfam" id="PF00126">
    <property type="entry name" value="HTH_1"/>
    <property type="match status" value="1"/>
</dbReference>
<name>A0ABR5N2Q2_BRECH</name>
<feature type="domain" description="HTH lysR-type" evidence="5">
    <location>
        <begin position="1"/>
        <end position="58"/>
    </location>
</feature>
<gene>
    <name evidence="6" type="ORF">AN963_25790</name>
</gene>
<dbReference type="PROSITE" id="PS50931">
    <property type="entry name" value="HTH_LYSR"/>
    <property type="match status" value="1"/>
</dbReference>
<dbReference type="Pfam" id="PF03466">
    <property type="entry name" value="LysR_substrate"/>
    <property type="match status" value="1"/>
</dbReference>
<comment type="similarity">
    <text evidence="1">Belongs to the LysR transcriptional regulatory family.</text>
</comment>